<dbReference type="RefSeq" id="XP_004444947.1">
    <property type="nucleotide sequence ID" value="XM_004444890.1"/>
</dbReference>
<dbReference type="VEuPathDB" id="FungiDB:CIMG_13154"/>
<sequence length="139" mass="15619">MAQDFFSNLKNELAVQLDKSSENADIFINTETENNIKIKNNTTANKKSENSIKILLETNIDLSLQDSACPAGSSLQESLQEYLLPKRVSIPDMLLPIVLEKCMDLDKLLLTDLNNLPYSTEDEINNGNKKNEKLSSSRK</sequence>
<gene>
    <name evidence="2" type="ORF">CIMG_13154</name>
</gene>
<proteinExistence type="predicted"/>
<dbReference type="AlphaFoldDB" id="A0A0D8JTP2"/>
<feature type="region of interest" description="Disordered" evidence="1">
    <location>
        <begin position="119"/>
        <end position="139"/>
    </location>
</feature>
<protein>
    <submittedName>
        <fullName evidence="2">Uncharacterized protein</fullName>
    </submittedName>
</protein>
<accession>A0A0D8JTP2</accession>
<dbReference type="EMBL" id="GG704913">
    <property type="protein sequence ID" value="KJF60705.1"/>
    <property type="molecule type" value="Genomic_DNA"/>
</dbReference>
<name>A0A0D8JTP2_COCIM</name>
<dbReference type="Proteomes" id="UP000001261">
    <property type="component" value="Unassembled WGS sequence"/>
</dbReference>
<evidence type="ECO:0000313" key="2">
    <source>
        <dbReference type="EMBL" id="KJF60705.1"/>
    </source>
</evidence>
<evidence type="ECO:0000313" key="3">
    <source>
        <dbReference type="Proteomes" id="UP000001261"/>
    </source>
</evidence>
<dbReference type="GeneID" id="24164781"/>
<dbReference type="KEGG" id="cim:CIMG_13154"/>
<feature type="compositionally biased region" description="Basic and acidic residues" evidence="1">
    <location>
        <begin position="129"/>
        <end position="139"/>
    </location>
</feature>
<evidence type="ECO:0000256" key="1">
    <source>
        <dbReference type="SAM" id="MobiDB-lite"/>
    </source>
</evidence>
<reference evidence="3" key="2">
    <citation type="journal article" date="2010" name="Genome Res.">
        <title>Population genomic sequencing of Coccidioides fungi reveals recent hybridization and transposon control.</title>
        <authorList>
            <person name="Neafsey D.E."/>
            <person name="Barker B.M."/>
            <person name="Sharpton T.J."/>
            <person name="Stajich J.E."/>
            <person name="Park D.J."/>
            <person name="Whiston E."/>
            <person name="Hung C.-Y."/>
            <person name="McMahan C."/>
            <person name="White J."/>
            <person name="Sykes S."/>
            <person name="Heiman D."/>
            <person name="Young S."/>
            <person name="Zeng Q."/>
            <person name="Abouelleil A."/>
            <person name="Aftuck L."/>
            <person name="Bessette D."/>
            <person name="Brown A."/>
            <person name="FitzGerald M."/>
            <person name="Lui A."/>
            <person name="Macdonald J.P."/>
            <person name="Priest M."/>
            <person name="Orbach M.J."/>
            <person name="Galgiani J.N."/>
            <person name="Kirkland T.N."/>
            <person name="Cole G.T."/>
            <person name="Birren B.W."/>
            <person name="Henn M.R."/>
            <person name="Taylor J.W."/>
            <person name="Rounsley S.D."/>
        </authorList>
    </citation>
    <scope>GENOME REANNOTATION</scope>
    <source>
        <strain evidence="3">RS</strain>
    </source>
</reference>
<organism evidence="2 3">
    <name type="scientific">Coccidioides immitis (strain RS)</name>
    <name type="common">Valley fever fungus</name>
    <dbReference type="NCBI Taxonomy" id="246410"/>
    <lineage>
        <taxon>Eukaryota</taxon>
        <taxon>Fungi</taxon>
        <taxon>Dikarya</taxon>
        <taxon>Ascomycota</taxon>
        <taxon>Pezizomycotina</taxon>
        <taxon>Eurotiomycetes</taxon>
        <taxon>Eurotiomycetidae</taxon>
        <taxon>Onygenales</taxon>
        <taxon>Onygenaceae</taxon>
        <taxon>Coccidioides</taxon>
    </lineage>
</organism>
<dbReference type="InParanoid" id="A0A0D8JTP2"/>
<reference evidence="3" key="1">
    <citation type="journal article" date="2009" name="Genome Res.">
        <title>Comparative genomic analyses of the human fungal pathogens Coccidioides and their relatives.</title>
        <authorList>
            <person name="Sharpton T.J."/>
            <person name="Stajich J.E."/>
            <person name="Rounsley S.D."/>
            <person name="Gardner M.J."/>
            <person name="Wortman J.R."/>
            <person name="Jordar V.S."/>
            <person name="Maiti R."/>
            <person name="Kodira C.D."/>
            <person name="Neafsey D.E."/>
            <person name="Zeng Q."/>
            <person name="Hung C.-Y."/>
            <person name="McMahan C."/>
            <person name="Muszewska A."/>
            <person name="Grynberg M."/>
            <person name="Mandel M.A."/>
            <person name="Kellner E.M."/>
            <person name="Barker B.M."/>
            <person name="Galgiani J.N."/>
            <person name="Orbach M.J."/>
            <person name="Kirkland T.N."/>
            <person name="Cole G.T."/>
            <person name="Henn M.R."/>
            <person name="Birren B.W."/>
            <person name="Taylor J.W."/>
        </authorList>
    </citation>
    <scope>NUCLEOTIDE SEQUENCE [LARGE SCALE GENOMIC DNA]</scope>
    <source>
        <strain evidence="3">RS</strain>
    </source>
</reference>
<keyword evidence="3" id="KW-1185">Reference proteome</keyword>